<name>A0ACC3C883_PYRYE</name>
<proteinExistence type="predicted"/>
<accession>A0ACC3C883</accession>
<dbReference type="Proteomes" id="UP000798662">
    <property type="component" value="Chromosome 2"/>
</dbReference>
<keyword evidence="2" id="KW-1185">Reference proteome</keyword>
<gene>
    <name evidence="1" type="ORF">I4F81_008706</name>
</gene>
<dbReference type="EMBL" id="CM020619">
    <property type="protein sequence ID" value="KAK1866186.1"/>
    <property type="molecule type" value="Genomic_DNA"/>
</dbReference>
<sequence>MSSSWMRAVGAGAGGRGAPAPDDPTFLVLVLDVTPHAYAARGGRPPVDVLRGVVEAALAFCATFLLLHPLNRLAVVVTSPDATQVVYPPRERGLGSDAAAYLTKGVYRRLGRGQPAAAADGSRVAVKAEPGIGGVGGAGAGAPDGAAAADGEGEEEDLLTVLLTLFLPDAAARAAVAMPEQASVDLRASCFATRRRMDMGWACSVCLATYSVAAPSCETCGAVFHADKGGQGVGAGGG</sequence>
<organism evidence="1 2">
    <name type="scientific">Pyropia yezoensis</name>
    <name type="common">Susabi-nori</name>
    <name type="synonym">Porphyra yezoensis</name>
    <dbReference type="NCBI Taxonomy" id="2788"/>
    <lineage>
        <taxon>Eukaryota</taxon>
        <taxon>Rhodophyta</taxon>
        <taxon>Bangiophyceae</taxon>
        <taxon>Bangiales</taxon>
        <taxon>Bangiaceae</taxon>
        <taxon>Pyropia</taxon>
    </lineage>
</organism>
<comment type="caution">
    <text evidence="1">The sequence shown here is derived from an EMBL/GenBank/DDBJ whole genome shotgun (WGS) entry which is preliminary data.</text>
</comment>
<evidence type="ECO:0000313" key="1">
    <source>
        <dbReference type="EMBL" id="KAK1866186.1"/>
    </source>
</evidence>
<reference evidence="1" key="1">
    <citation type="submission" date="2019-11" db="EMBL/GenBank/DDBJ databases">
        <title>Nori genome reveals adaptations in red seaweeds to the harsh intertidal environment.</title>
        <authorList>
            <person name="Wang D."/>
            <person name="Mao Y."/>
        </authorList>
    </citation>
    <scope>NUCLEOTIDE SEQUENCE</scope>
    <source>
        <tissue evidence="1">Gametophyte</tissue>
    </source>
</reference>
<evidence type="ECO:0000313" key="2">
    <source>
        <dbReference type="Proteomes" id="UP000798662"/>
    </source>
</evidence>
<protein>
    <submittedName>
        <fullName evidence="1">Uncharacterized protein</fullName>
    </submittedName>
</protein>